<feature type="domain" description="DNA methylase N-4/N-6" evidence="4">
    <location>
        <begin position="39"/>
        <end position="88"/>
    </location>
</feature>
<dbReference type="InterPro" id="IPR029063">
    <property type="entry name" value="SAM-dependent_MTases_sf"/>
</dbReference>
<evidence type="ECO:0000256" key="3">
    <source>
        <dbReference type="RuleBase" id="RU362026"/>
    </source>
</evidence>
<dbReference type="GO" id="GO:0003677">
    <property type="term" value="F:DNA binding"/>
    <property type="evidence" value="ECO:0007669"/>
    <property type="project" value="InterPro"/>
</dbReference>
<dbReference type="Proteomes" id="UP000060787">
    <property type="component" value="Chromosome"/>
</dbReference>
<proteinExistence type="inferred from homology"/>
<protein>
    <recommendedName>
        <fullName evidence="3">Methyltransferase</fullName>
        <ecNumber evidence="3">2.1.1.-</ecNumber>
    </recommendedName>
</protein>
<dbReference type="Pfam" id="PF01555">
    <property type="entry name" value="N6_N4_Mtase"/>
    <property type="match status" value="1"/>
</dbReference>
<evidence type="ECO:0000313" key="6">
    <source>
        <dbReference type="Proteomes" id="UP000060787"/>
    </source>
</evidence>
<dbReference type="EC" id="2.1.1.-" evidence="3"/>
<dbReference type="RefSeq" id="WP_057918820.1">
    <property type="nucleotide sequence ID" value="NZ_CP011129.1"/>
</dbReference>
<name>A0A0S2FEG2_LYSAN</name>
<evidence type="ECO:0000256" key="1">
    <source>
        <dbReference type="ARBA" id="ARBA00022603"/>
    </source>
</evidence>
<dbReference type="STRING" id="84531.LA76x_3797"/>
<evidence type="ECO:0000256" key="2">
    <source>
        <dbReference type="ARBA" id="ARBA00022679"/>
    </source>
</evidence>
<comment type="similarity">
    <text evidence="3">Belongs to the N(4)/N(6)-methyltransferase family.</text>
</comment>
<gene>
    <name evidence="5" type="ORF">LA76x_3797</name>
</gene>
<keyword evidence="2" id="KW-0808">Transferase</keyword>
<organism evidence="5 6">
    <name type="scientific">Lysobacter antibioticus</name>
    <dbReference type="NCBI Taxonomy" id="84531"/>
    <lineage>
        <taxon>Bacteria</taxon>
        <taxon>Pseudomonadati</taxon>
        <taxon>Pseudomonadota</taxon>
        <taxon>Gammaproteobacteria</taxon>
        <taxon>Lysobacterales</taxon>
        <taxon>Lysobacteraceae</taxon>
        <taxon>Lysobacter</taxon>
    </lineage>
</organism>
<evidence type="ECO:0000313" key="5">
    <source>
        <dbReference type="EMBL" id="ALN81919.1"/>
    </source>
</evidence>
<dbReference type="EMBL" id="CP011129">
    <property type="protein sequence ID" value="ALN81919.1"/>
    <property type="molecule type" value="Genomic_DNA"/>
</dbReference>
<dbReference type="GO" id="GO:0008170">
    <property type="term" value="F:N-methyltransferase activity"/>
    <property type="evidence" value="ECO:0007669"/>
    <property type="project" value="InterPro"/>
</dbReference>
<dbReference type="InterPro" id="IPR002941">
    <property type="entry name" value="DNA_methylase_N4/N6"/>
</dbReference>
<dbReference type="PRINTS" id="PR00508">
    <property type="entry name" value="S21N4MTFRASE"/>
</dbReference>
<accession>A0A0S2FEG2</accession>
<reference evidence="5 6" key="1">
    <citation type="journal article" date="2015" name="BMC Genomics">
        <title>Comparative genomics and metabolic profiling of the genus Lysobacter.</title>
        <authorList>
            <person name="de Bruijn I."/>
            <person name="Cheng X."/>
            <person name="de Jager V."/>
            <person name="Exposito R.G."/>
            <person name="Watrous J."/>
            <person name="Patel N."/>
            <person name="Postma J."/>
            <person name="Dorrestein P.C."/>
            <person name="Kobayashi D."/>
            <person name="Raaijmakers J.M."/>
        </authorList>
    </citation>
    <scope>NUCLEOTIDE SEQUENCE [LARGE SCALE GENOMIC DNA]</scope>
    <source>
        <strain evidence="5 6">76</strain>
    </source>
</reference>
<dbReference type="KEGG" id="lab:LA76x_3797"/>
<keyword evidence="6" id="KW-1185">Reference proteome</keyword>
<dbReference type="AlphaFoldDB" id="A0A0S2FEG2"/>
<dbReference type="SUPFAM" id="SSF53335">
    <property type="entry name" value="S-adenosyl-L-methionine-dependent methyltransferases"/>
    <property type="match status" value="1"/>
</dbReference>
<dbReference type="eggNOG" id="COG0863">
    <property type="taxonomic scope" value="Bacteria"/>
</dbReference>
<evidence type="ECO:0000259" key="4">
    <source>
        <dbReference type="Pfam" id="PF01555"/>
    </source>
</evidence>
<dbReference type="Gene3D" id="3.40.50.150">
    <property type="entry name" value="Vaccinia Virus protein VP39"/>
    <property type="match status" value="2"/>
</dbReference>
<dbReference type="PATRIC" id="fig|84531.8.peg.3814"/>
<sequence length="360" mass="40539">MDSRSWWVLTPDPPEHRLPEDLRQRDGLAGRDCGWVNQMRPFVRHFSRPGQCVFDPFCGFGTTLLAAALEGRSGCGTEIDPDRAALARERLARHGVDAPIAVGGLPQVEIPRPIDLCLTSVPYFGCRWPQAGASAGQLYDERDYAAYLQALRDIFHAVRKALPEGAFCIAMAENLVVEGRMLPLAWDLGRVLGELFVAREERLLCYERDAEPLSAASTRSNRSHEYALVFQKIAETVCLDSTRGELEAMRAAGFEYTLYGSFARWLEHGPQALPRPPADADLCLPDDEAELNRLLYWLHERHYELTLWGEPVRPPLRIERLAQHWYLRAQRRDRLGRLVRLDLGLGLGLGLASQQQADSA</sequence>
<dbReference type="InterPro" id="IPR001091">
    <property type="entry name" value="RM_Methyltransferase"/>
</dbReference>
<keyword evidence="1 5" id="KW-0489">Methyltransferase</keyword>
<dbReference type="GO" id="GO:0032259">
    <property type="term" value="P:methylation"/>
    <property type="evidence" value="ECO:0007669"/>
    <property type="project" value="UniProtKB-KW"/>
</dbReference>